<feature type="compositionally biased region" description="Polar residues" evidence="1">
    <location>
        <begin position="307"/>
        <end position="320"/>
    </location>
</feature>
<accession>A5DA78</accession>
<proteinExistence type="predicted"/>
<dbReference type="HOGENOM" id="CLU_669227_0_0_1"/>
<dbReference type="EMBL" id="CH408155">
    <property type="protein sequence ID" value="EDK36085.2"/>
    <property type="molecule type" value="Genomic_DNA"/>
</dbReference>
<evidence type="ECO:0000256" key="1">
    <source>
        <dbReference type="SAM" id="MobiDB-lite"/>
    </source>
</evidence>
<organism evidence="2 3">
    <name type="scientific">Meyerozyma guilliermondii (strain ATCC 6260 / CBS 566 / DSM 6381 / JCM 1539 / NBRC 10279 / NRRL Y-324)</name>
    <name type="common">Yeast</name>
    <name type="synonym">Candida guilliermondii</name>
    <dbReference type="NCBI Taxonomy" id="294746"/>
    <lineage>
        <taxon>Eukaryota</taxon>
        <taxon>Fungi</taxon>
        <taxon>Dikarya</taxon>
        <taxon>Ascomycota</taxon>
        <taxon>Saccharomycotina</taxon>
        <taxon>Pichiomycetes</taxon>
        <taxon>Debaryomycetaceae</taxon>
        <taxon>Meyerozyma</taxon>
    </lineage>
</organism>
<evidence type="ECO:0000313" key="2">
    <source>
        <dbReference type="EMBL" id="EDK36085.2"/>
    </source>
</evidence>
<name>A5DA78_PICGU</name>
<dbReference type="VEuPathDB" id="FungiDB:PGUG_00183"/>
<feature type="region of interest" description="Disordered" evidence="1">
    <location>
        <begin position="47"/>
        <end position="75"/>
    </location>
</feature>
<dbReference type="OrthoDB" id="10397781at2759"/>
<dbReference type="InParanoid" id="A5DA78"/>
<sequence length="411" mass="45694">MFKLFHRKTYSRTRLRALWNEWRYKHNTSQNSTRSVVQLQAGEDIISNAKLQSVPPSRTGPDSTTSSNHTSTPVASPLAKAFNFDTSTEAFSSITDEHKSNSEDSRSSKWRVRTHTYTAWIRQWKTFTRRASQTKKSARFERMKSRYRKLFTYKSAANCEPTSQLPVMATEPLHVPAKNGTSPFDVALPPIFTSSVSSVSSDNVPKEVQGAYEVSDNWVSNIVFGGEEEEAKAEEHVSTDFANGYLADPSWFLPKPDTLATISGESAKFACFCEIPSRTQSVASASNPYSSKNLDDTPPALVGQHLKNPSQPSASAGSSILQDITSAETIREPPITQCSMRMKRKELVVQYASQTSLISPTSTSNRATKSEVKSSQNSGSKRKYLKRAPTRIASWFSSVHQKTTLKPSSKH</sequence>
<dbReference type="Proteomes" id="UP000001997">
    <property type="component" value="Unassembled WGS sequence"/>
</dbReference>
<feature type="compositionally biased region" description="Polar residues" evidence="1">
    <location>
        <begin position="358"/>
        <end position="379"/>
    </location>
</feature>
<dbReference type="GeneID" id="5129543"/>
<keyword evidence="3" id="KW-1185">Reference proteome</keyword>
<dbReference type="RefSeq" id="XP_001486806.2">
    <property type="nucleotide sequence ID" value="XM_001486756.1"/>
</dbReference>
<dbReference type="AlphaFoldDB" id="A5DA78"/>
<gene>
    <name evidence="2" type="ORF">PGUG_00183</name>
</gene>
<feature type="region of interest" description="Disordered" evidence="1">
    <location>
        <begin position="358"/>
        <end position="386"/>
    </location>
</feature>
<dbReference type="KEGG" id="pgu:PGUG_00183"/>
<feature type="region of interest" description="Disordered" evidence="1">
    <location>
        <begin position="284"/>
        <end position="320"/>
    </location>
</feature>
<reference evidence="2 3" key="1">
    <citation type="journal article" date="2009" name="Nature">
        <title>Evolution of pathogenicity and sexual reproduction in eight Candida genomes.</title>
        <authorList>
            <person name="Butler G."/>
            <person name="Rasmussen M.D."/>
            <person name="Lin M.F."/>
            <person name="Santos M.A."/>
            <person name="Sakthikumar S."/>
            <person name="Munro C.A."/>
            <person name="Rheinbay E."/>
            <person name="Grabherr M."/>
            <person name="Forche A."/>
            <person name="Reedy J.L."/>
            <person name="Agrafioti I."/>
            <person name="Arnaud M.B."/>
            <person name="Bates S."/>
            <person name="Brown A.J."/>
            <person name="Brunke S."/>
            <person name="Costanzo M.C."/>
            <person name="Fitzpatrick D.A."/>
            <person name="de Groot P.W."/>
            <person name="Harris D."/>
            <person name="Hoyer L.L."/>
            <person name="Hube B."/>
            <person name="Klis F.M."/>
            <person name="Kodira C."/>
            <person name="Lennard N."/>
            <person name="Logue M.E."/>
            <person name="Martin R."/>
            <person name="Neiman A.M."/>
            <person name="Nikolaou E."/>
            <person name="Quail M.A."/>
            <person name="Quinn J."/>
            <person name="Santos M.C."/>
            <person name="Schmitzberger F.F."/>
            <person name="Sherlock G."/>
            <person name="Shah P."/>
            <person name="Silverstein K.A."/>
            <person name="Skrzypek M.S."/>
            <person name="Soll D."/>
            <person name="Staggs R."/>
            <person name="Stansfield I."/>
            <person name="Stumpf M.P."/>
            <person name="Sudbery P.E."/>
            <person name="Srikantha T."/>
            <person name="Zeng Q."/>
            <person name="Berman J."/>
            <person name="Berriman M."/>
            <person name="Heitman J."/>
            <person name="Gow N.A."/>
            <person name="Lorenz M.C."/>
            <person name="Birren B.W."/>
            <person name="Kellis M."/>
            <person name="Cuomo C.A."/>
        </authorList>
    </citation>
    <scope>NUCLEOTIDE SEQUENCE [LARGE SCALE GENOMIC DNA]</scope>
    <source>
        <strain evidence="3">ATCC 6260 / CBS 566 / DSM 6381 / JCM 1539 / NBRC 10279 / NRRL Y-324</strain>
    </source>
</reference>
<feature type="compositionally biased region" description="Polar residues" evidence="1">
    <location>
        <begin position="49"/>
        <end position="74"/>
    </location>
</feature>
<evidence type="ECO:0000313" key="3">
    <source>
        <dbReference type="Proteomes" id="UP000001997"/>
    </source>
</evidence>
<protein>
    <submittedName>
        <fullName evidence="2">Uncharacterized protein</fullName>
    </submittedName>
</protein>